<comment type="caution">
    <text evidence="4">The sequence shown here is derived from an EMBL/GenBank/DDBJ whole genome shotgun (WGS) entry which is preliminary data.</text>
</comment>
<dbReference type="InterPro" id="IPR025558">
    <property type="entry name" value="DUF4283"/>
</dbReference>
<dbReference type="Pfam" id="PF14111">
    <property type="entry name" value="DUF4283"/>
    <property type="match status" value="1"/>
</dbReference>
<dbReference type="PANTHER" id="PTHR46086">
    <property type="entry name" value="ALPHA/BETA-HYDROLASES SUPERFAMILY PROTEIN"/>
    <property type="match status" value="1"/>
</dbReference>
<feature type="domain" description="Fungal lipase-type" evidence="2">
    <location>
        <begin position="926"/>
        <end position="995"/>
    </location>
</feature>
<dbReference type="InterPro" id="IPR002921">
    <property type="entry name" value="Fungal_lipase-type"/>
</dbReference>
<dbReference type="OrthoDB" id="438440at2759"/>
<evidence type="ECO:0000313" key="5">
    <source>
        <dbReference type="Proteomes" id="UP000283530"/>
    </source>
</evidence>
<dbReference type="GO" id="GO:0006629">
    <property type="term" value="P:lipid metabolic process"/>
    <property type="evidence" value="ECO:0007669"/>
    <property type="project" value="InterPro"/>
</dbReference>
<evidence type="ECO:0000259" key="2">
    <source>
        <dbReference type="Pfam" id="PF01764"/>
    </source>
</evidence>
<dbReference type="Gene3D" id="3.40.50.1820">
    <property type="entry name" value="alpha/beta hydrolase"/>
    <property type="match status" value="2"/>
</dbReference>
<dbReference type="STRING" id="337451.A0A443NER9"/>
<dbReference type="InterPro" id="IPR044819">
    <property type="entry name" value="OBL-like"/>
</dbReference>
<feature type="compositionally biased region" description="Polar residues" evidence="1">
    <location>
        <begin position="51"/>
        <end position="68"/>
    </location>
</feature>
<feature type="compositionally biased region" description="Polar residues" evidence="1">
    <location>
        <begin position="87"/>
        <end position="102"/>
    </location>
</feature>
<dbReference type="EMBL" id="QPKB01000002">
    <property type="protein sequence ID" value="RWR76988.1"/>
    <property type="molecule type" value="Genomic_DNA"/>
</dbReference>
<feature type="domain" description="Fungal lipase-type" evidence="2">
    <location>
        <begin position="692"/>
        <end position="839"/>
    </location>
</feature>
<dbReference type="AlphaFoldDB" id="A0A443NER9"/>
<dbReference type="InterPro" id="IPR029058">
    <property type="entry name" value="AB_hydrolase_fold"/>
</dbReference>
<dbReference type="Proteomes" id="UP000283530">
    <property type="component" value="Unassembled WGS sequence"/>
</dbReference>
<reference evidence="4 5" key="1">
    <citation type="journal article" date="2019" name="Nat. Plants">
        <title>Stout camphor tree genome fills gaps in understanding of flowering plant genome evolution.</title>
        <authorList>
            <person name="Chaw S.M."/>
            <person name="Liu Y.C."/>
            <person name="Wu Y.W."/>
            <person name="Wang H.Y."/>
            <person name="Lin C.I."/>
            <person name="Wu C.S."/>
            <person name="Ke H.M."/>
            <person name="Chang L.Y."/>
            <person name="Hsu C.Y."/>
            <person name="Yang H.T."/>
            <person name="Sudianto E."/>
            <person name="Hsu M.H."/>
            <person name="Wu K.P."/>
            <person name="Wang L.N."/>
            <person name="Leebens-Mack J.H."/>
            <person name="Tsai I.J."/>
        </authorList>
    </citation>
    <scope>NUCLEOTIDE SEQUENCE [LARGE SCALE GENOMIC DNA]</scope>
    <source>
        <strain evidence="5">cv. Chaw 1501</strain>
        <tissue evidence="4">Young leaves</tissue>
    </source>
</reference>
<dbReference type="CDD" id="cd00519">
    <property type="entry name" value="Lipase_3"/>
    <property type="match status" value="1"/>
</dbReference>
<proteinExistence type="predicted"/>
<feature type="compositionally biased region" description="Low complexity" evidence="1">
    <location>
        <begin position="34"/>
        <end position="50"/>
    </location>
</feature>
<name>A0A443NER9_9MAGN</name>
<feature type="domain" description="DUF4283" evidence="3">
    <location>
        <begin position="214"/>
        <end position="294"/>
    </location>
</feature>
<organism evidence="4 5">
    <name type="scientific">Cinnamomum micranthum f. kanehirae</name>
    <dbReference type="NCBI Taxonomy" id="337451"/>
    <lineage>
        <taxon>Eukaryota</taxon>
        <taxon>Viridiplantae</taxon>
        <taxon>Streptophyta</taxon>
        <taxon>Embryophyta</taxon>
        <taxon>Tracheophyta</taxon>
        <taxon>Spermatophyta</taxon>
        <taxon>Magnoliopsida</taxon>
        <taxon>Magnoliidae</taxon>
        <taxon>Laurales</taxon>
        <taxon>Lauraceae</taxon>
        <taxon>Cinnamomum</taxon>
    </lineage>
</organism>
<dbReference type="SUPFAM" id="SSF53474">
    <property type="entry name" value="alpha/beta-Hydrolases"/>
    <property type="match status" value="2"/>
</dbReference>
<feature type="region of interest" description="Disordered" evidence="1">
    <location>
        <begin position="1"/>
        <end position="144"/>
    </location>
</feature>
<gene>
    <name evidence="4" type="ORF">CKAN_00545700</name>
</gene>
<evidence type="ECO:0000256" key="1">
    <source>
        <dbReference type="SAM" id="MobiDB-lite"/>
    </source>
</evidence>
<protein>
    <submittedName>
        <fullName evidence="4">Lipase</fullName>
    </submittedName>
</protein>
<sequence length="1057" mass="117535">MPPVRHHAPRIPPKPKPSVADHQPSLPSSLGTHPNSNPSPILLSPSSNPLQSQGFILQGSIPDSSQLLNPHPHSFSVPDIDPASLPNPHSNIASAKTSSHLSPSPILDQPTSNHPKSSDTLSPPSTNPPSQQSDLPLPITPNPWESDQALQYNHLHFLNSNSIGNPSALPTPSPKTYASCLAPSVFSPPPLIPPPVRLDGKLTIRIPQQMIISNKQSFNHSAIGKFVGKRPSLEALEKWVSSSWQLSRPCLISLTEKGNFIFRFYSKEDKEGMVSLSPFLIDGKRLFLRQWHPAQDESDWPTEAPVWIRLKGLPYHCWSSDILLSIAASIGKPLRLDEITARQRMFSYARVQVLLNLANTPLQSLSVDLEGEGAVQVEVQYESIPCSECLSVGHLTAKCPFRFRPGLLKAPGLLKTPALEEELFSSISPKDQDLGKVVHTKASPALVGLIHTVSCSENLGKTHVPEVNPTQPGSKSHLDSQVTKVLSDHHQPLAITNTSSPPLSTLSSEQNLAPEISIHKSIQQEDSDNPILALPTDVAFEIMEKIPAPTLDCSNVFSVLENCSLADPTLSTANLKKLSAANPKLKRITPDQIPCSDVESKAVLSLVCSVVEFFPFSVQQYIVFALCSGVWSGVKKWFGVVLSGALQCAVPLHLWFSYSAGKCFAQKKVFLKEFGTQAYIFCYRSVDSNLIVVAFRGTEAFNAKDWMTDVDLSWIAMGNMGRAHLGFMKVMGLQDEKDYLKGWPKDYEGEKGQLWAYYTITAYETHSRHCYNLGGALAAIFPPILILHDETTILNSFAGVLTYGQPRVGDETFGSFIEARLQNSGLQQFYYRVVYRYDMMMKEEPNKNYFDPKYLPSKYFNAWKDLITSLFLNKTQGKDFKESGACIIFRITGLLIPGLGSHSPRDYLNATHSRHCYITTRMLRYIVVTRHSLGGALSAIFPCILFLHDEKDILNSFAGVLSYGQPRVGDNKFGSFIDEKVLHSELEKKFCYRVVSSILATHCIYFSSWYKGQMIEEEPTKNYFNPIYLPSNYFNAFKDLTMALFLSETRGKYFKES</sequence>
<dbReference type="GO" id="GO:0004806">
    <property type="term" value="F:triacylglycerol lipase activity"/>
    <property type="evidence" value="ECO:0007669"/>
    <property type="project" value="InterPro"/>
</dbReference>
<dbReference type="Pfam" id="PF01764">
    <property type="entry name" value="Lipase_3"/>
    <property type="match status" value="2"/>
</dbReference>
<keyword evidence="5" id="KW-1185">Reference proteome</keyword>
<feature type="compositionally biased region" description="Low complexity" evidence="1">
    <location>
        <begin position="118"/>
        <end position="134"/>
    </location>
</feature>
<dbReference type="PANTHER" id="PTHR46086:SF17">
    <property type="entry name" value="ALPHA_BETA-HYDROLASES SUPERFAMILY PROTEIN"/>
    <property type="match status" value="1"/>
</dbReference>
<evidence type="ECO:0000259" key="3">
    <source>
        <dbReference type="Pfam" id="PF14111"/>
    </source>
</evidence>
<evidence type="ECO:0000313" key="4">
    <source>
        <dbReference type="EMBL" id="RWR76988.1"/>
    </source>
</evidence>
<accession>A0A443NER9</accession>